<dbReference type="RefSeq" id="WP_166380582.1">
    <property type="nucleotide sequence ID" value="NZ_BAAATT010000011.1"/>
</dbReference>
<keyword evidence="1" id="KW-1133">Transmembrane helix</keyword>
<feature type="transmembrane region" description="Helical" evidence="1">
    <location>
        <begin position="244"/>
        <end position="264"/>
    </location>
</feature>
<feature type="transmembrane region" description="Helical" evidence="1">
    <location>
        <begin position="316"/>
        <end position="345"/>
    </location>
</feature>
<reference evidence="2" key="1">
    <citation type="submission" date="2021-01" db="EMBL/GenBank/DDBJ databases">
        <title>Whole genome shotgun sequence of Catellatospora methionotrophica NBRC 14553.</title>
        <authorList>
            <person name="Komaki H."/>
            <person name="Tamura T."/>
        </authorList>
    </citation>
    <scope>NUCLEOTIDE SEQUENCE</scope>
    <source>
        <strain evidence="2">NBRC 14553</strain>
    </source>
</reference>
<keyword evidence="3" id="KW-1185">Reference proteome</keyword>
<feature type="transmembrane region" description="Helical" evidence="1">
    <location>
        <begin position="66"/>
        <end position="86"/>
    </location>
</feature>
<evidence type="ECO:0000256" key="1">
    <source>
        <dbReference type="SAM" id="Phobius"/>
    </source>
</evidence>
<evidence type="ECO:0000313" key="3">
    <source>
        <dbReference type="Proteomes" id="UP000660339"/>
    </source>
</evidence>
<protein>
    <submittedName>
        <fullName evidence="2">Uncharacterized protein</fullName>
    </submittedName>
</protein>
<keyword evidence="1" id="KW-0812">Transmembrane</keyword>
<evidence type="ECO:0000313" key="2">
    <source>
        <dbReference type="EMBL" id="GIG11824.1"/>
    </source>
</evidence>
<accession>A0A8J3PCN7</accession>
<dbReference type="EMBL" id="BONJ01000001">
    <property type="protein sequence ID" value="GIG11824.1"/>
    <property type="molecule type" value="Genomic_DNA"/>
</dbReference>
<dbReference type="AlphaFoldDB" id="A0A8J3PCN7"/>
<name>A0A8J3PCN7_9ACTN</name>
<sequence length="361" mass="38107">MTQLEVAYRRLLLCYPRSFRRERGLEVVTTLMDAAEPGRTKPTRTEAFNLILSGLRWRFRLPGGPWYQTAAVVVALFVGLAASAAASEAVWRASPTTPADSVVEAIGRSVTTSTPVQGPYPSANYVGCDRADTNESCESLVPAGADPVLTHTWLAYRVPGAEVNAWVDGVRERFTADGWQLGRTVYSMSDQAVDTYPEQTIFWAAKGDLVVRVSGDPTEKYASSGNPNVVIAVHGQAPALVTPAAVVGLLIGIGAGWMFAGWALRAFQRHTAAGRIAMLVAGAPGLVIAALAEVAALVLAYYFATALGWSHQDSRIPYLVLSFVGVVTAAGGISLLLCGAIAAAAPRVPTSATASEDEVTA</sequence>
<gene>
    <name evidence="2" type="ORF">Cme02nite_01560</name>
</gene>
<organism evidence="2 3">
    <name type="scientific">Catellatospora methionotrophica</name>
    <dbReference type="NCBI Taxonomy" id="121620"/>
    <lineage>
        <taxon>Bacteria</taxon>
        <taxon>Bacillati</taxon>
        <taxon>Actinomycetota</taxon>
        <taxon>Actinomycetes</taxon>
        <taxon>Micromonosporales</taxon>
        <taxon>Micromonosporaceae</taxon>
        <taxon>Catellatospora</taxon>
    </lineage>
</organism>
<comment type="caution">
    <text evidence="2">The sequence shown here is derived from an EMBL/GenBank/DDBJ whole genome shotgun (WGS) entry which is preliminary data.</text>
</comment>
<dbReference type="Proteomes" id="UP000660339">
    <property type="component" value="Unassembled WGS sequence"/>
</dbReference>
<keyword evidence="1" id="KW-0472">Membrane</keyword>
<proteinExistence type="predicted"/>
<feature type="transmembrane region" description="Helical" evidence="1">
    <location>
        <begin position="276"/>
        <end position="304"/>
    </location>
</feature>